<organism evidence="4 5">
    <name type="scientific">Setaria italica</name>
    <name type="common">Foxtail millet</name>
    <name type="synonym">Panicum italicum</name>
    <dbReference type="NCBI Taxonomy" id="4555"/>
    <lineage>
        <taxon>Eukaryota</taxon>
        <taxon>Viridiplantae</taxon>
        <taxon>Streptophyta</taxon>
        <taxon>Embryophyta</taxon>
        <taxon>Tracheophyta</taxon>
        <taxon>Spermatophyta</taxon>
        <taxon>Magnoliopsida</taxon>
        <taxon>Liliopsida</taxon>
        <taxon>Poales</taxon>
        <taxon>Poaceae</taxon>
        <taxon>PACMAD clade</taxon>
        <taxon>Panicoideae</taxon>
        <taxon>Panicodae</taxon>
        <taxon>Paniceae</taxon>
        <taxon>Cenchrinae</taxon>
        <taxon>Setaria</taxon>
    </lineage>
</organism>
<feature type="compositionally biased region" description="Gly residues" evidence="1">
    <location>
        <begin position="163"/>
        <end position="178"/>
    </location>
</feature>
<feature type="region of interest" description="Disordered" evidence="1">
    <location>
        <begin position="220"/>
        <end position="244"/>
    </location>
</feature>
<dbReference type="HOGENOM" id="CLU_761648_0_0_1"/>
<dbReference type="GO" id="GO:0009055">
    <property type="term" value="F:electron transfer activity"/>
    <property type="evidence" value="ECO:0007669"/>
    <property type="project" value="InterPro"/>
</dbReference>
<evidence type="ECO:0000313" key="4">
    <source>
        <dbReference type="EnsemblPlants" id="KQK87016"/>
    </source>
</evidence>
<dbReference type="PANTHER" id="PTHR33021:SF547">
    <property type="entry name" value="OS03G0758500 PROTEIN"/>
    <property type="match status" value="1"/>
</dbReference>
<dbReference type="EMBL" id="AGNK02005363">
    <property type="status" value="NOT_ANNOTATED_CDS"/>
    <property type="molecule type" value="Genomic_DNA"/>
</dbReference>
<feature type="region of interest" description="Disordered" evidence="1">
    <location>
        <begin position="1"/>
        <end position="75"/>
    </location>
</feature>
<feature type="transmembrane region" description="Helical" evidence="2">
    <location>
        <begin position="339"/>
        <end position="361"/>
    </location>
</feature>
<dbReference type="InterPro" id="IPR039391">
    <property type="entry name" value="Phytocyanin-like"/>
</dbReference>
<name>K4ABP0_SETIT</name>
<feature type="compositionally biased region" description="Basic and acidic residues" evidence="1">
    <location>
        <begin position="146"/>
        <end position="161"/>
    </location>
</feature>
<dbReference type="SUPFAM" id="SSF49503">
    <property type="entry name" value="Cupredoxins"/>
    <property type="match status" value="1"/>
</dbReference>
<dbReference type="EnsemblPlants" id="KQK87016">
    <property type="protein sequence ID" value="KQK87016"/>
    <property type="gene ID" value="SETIT_036297mg"/>
</dbReference>
<protein>
    <recommendedName>
        <fullName evidence="3">Phytocyanin domain-containing protein</fullName>
    </recommendedName>
</protein>
<keyword evidence="2" id="KW-0472">Membrane</keyword>
<proteinExistence type="predicted"/>
<evidence type="ECO:0000259" key="3">
    <source>
        <dbReference type="PROSITE" id="PS51485"/>
    </source>
</evidence>
<feature type="compositionally biased region" description="Low complexity" evidence="1">
    <location>
        <begin position="61"/>
        <end position="71"/>
    </location>
</feature>
<dbReference type="InterPro" id="IPR003245">
    <property type="entry name" value="Phytocyanin_dom"/>
</dbReference>
<evidence type="ECO:0000256" key="1">
    <source>
        <dbReference type="SAM" id="MobiDB-lite"/>
    </source>
</evidence>
<dbReference type="PROSITE" id="PS51485">
    <property type="entry name" value="PHYTOCYANIN"/>
    <property type="match status" value="1"/>
</dbReference>
<feature type="compositionally biased region" description="Polar residues" evidence="1">
    <location>
        <begin position="1"/>
        <end position="13"/>
    </location>
</feature>
<dbReference type="InterPro" id="IPR008972">
    <property type="entry name" value="Cupredoxin"/>
</dbReference>
<accession>K4ABP0</accession>
<feature type="compositionally biased region" description="Low complexity" evidence="1">
    <location>
        <begin position="18"/>
        <end position="53"/>
    </location>
</feature>
<dbReference type="Gramene" id="KQK87016">
    <property type="protein sequence ID" value="KQK87016"/>
    <property type="gene ID" value="SETIT_036297mg"/>
</dbReference>
<dbReference type="InParanoid" id="K4ABP0"/>
<feature type="compositionally biased region" description="Low complexity" evidence="1">
    <location>
        <begin position="223"/>
        <end position="235"/>
    </location>
</feature>
<dbReference type="PANTHER" id="PTHR33021">
    <property type="entry name" value="BLUE COPPER PROTEIN"/>
    <property type="match status" value="1"/>
</dbReference>
<dbReference type="AlphaFoldDB" id="K4ABP0"/>
<reference evidence="5" key="1">
    <citation type="journal article" date="2012" name="Nat. Biotechnol.">
        <title>Reference genome sequence of the model plant Setaria.</title>
        <authorList>
            <person name="Bennetzen J.L."/>
            <person name="Schmutz J."/>
            <person name="Wang H."/>
            <person name="Percifield R."/>
            <person name="Hawkins J."/>
            <person name="Pontaroli A.C."/>
            <person name="Estep M."/>
            <person name="Feng L."/>
            <person name="Vaughn J.N."/>
            <person name="Grimwood J."/>
            <person name="Jenkins J."/>
            <person name="Barry K."/>
            <person name="Lindquist E."/>
            <person name="Hellsten U."/>
            <person name="Deshpande S."/>
            <person name="Wang X."/>
            <person name="Wu X."/>
            <person name="Mitros T."/>
            <person name="Triplett J."/>
            <person name="Yang X."/>
            <person name="Ye C.Y."/>
            <person name="Mauro-Herrera M."/>
            <person name="Wang L."/>
            <person name="Li P."/>
            <person name="Sharma M."/>
            <person name="Sharma R."/>
            <person name="Ronald P.C."/>
            <person name="Panaud O."/>
            <person name="Kellogg E.A."/>
            <person name="Brutnell T.P."/>
            <person name="Doust A.N."/>
            <person name="Tuskan G.A."/>
            <person name="Rokhsar D."/>
            <person name="Devos K.M."/>
        </authorList>
    </citation>
    <scope>NUCLEOTIDE SEQUENCE [LARGE SCALE GENOMIC DNA]</scope>
    <source>
        <strain evidence="5">cv. Yugu1</strain>
    </source>
</reference>
<keyword evidence="5" id="KW-1185">Reference proteome</keyword>
<dbReference type="GO" id="GO:0005886">
    <property type="term" value="C:plasma membrane"/>
    <property type="evidence" value="ECO:0000318"/>
    <property type="project" value="GO_Central"/>
</dbReference>
<dbReference type="Pfam" id="PF02298">
    <property type="entry name" value="Cu_bind_like"/>
    <property type="match status" value="1"/>
</dbReference>
<feature type="region of interest" description="Disordered" evidence="1">
    <location>
        <begin position="125"/>
        <end position="190"/>
    </location>
</feature>
<reference evidence="4" key="2">
    <citation type="submission" date="2018-08" db="UniProtKB">
        <authorList>
            <consortium name="EnsemblPlants"/>
        </authorList>
    </citation>
    <scope>IDENTIFICATION</scope>
    <source>
        <strain evidence="4">Yugu1</strain>
    </source>
</reference>
<evidence type="ECO:0000313" key="5">
    <source>
        <dbReference type="Proteomes" id="UP000004995"/>
    </source>
</evidence>
<evidence type="ECO:0000256" key="2">
    <source>
        <dbReference type="SAM" id="Phobius"/>
    </source>
</evidence>
<keyword evidence="2" id="KW-0812">Transmembrane</keyword>
<dbReference type="eggNOG" id="ENOG502S1MH">
    <property type="taxonomic scope" value="Eukaryota"/>
</dbReference>
<sequence length="364" mass="38903">MADSPSIHSTSPIHTAETTRTSVTSRTTRRGSTADPTRTAPASPAPRRGAPAHGPRRRPLTSRPRPTRATTCPNLGWRLTIHERTAKINPGAVHRLGAPHVPPHSHPIPSHPCSRSRAQLSSAHFEQKTRTGRFARPSLRPSLFLRGEEKQAAERKGRDDGTDAGGGGGGAAGGGGVRGAAVEDGGEQDQHQLEAQHQLLRLGDAAQPLLQGRLARYARRALPPSSSSSSSSSSSPPHPFPAPDLNPRAFQFPVAVFYYTAGQADVVQVDETGYNKCDSSNAIYNYSKGRNFAFQLNETKTYYFICSYGYCFGGMRLAIKAEKLPPPSPPPSASHRSAAAAFARSHAVVLYAAVAVLAALLRMV</sequence>
<dbReference type="Gene3D" id="2.60.40.420">
    <property type="entry name" value="Cupredoxins - blue copper proteins"/>
    <property type="match status" value="1"/>
</dbReference>
<feature type="domain" description="Phytocyanin" evidence="3">
    <location>
        <begin position="256"/>
        <end position="323"/>
    </location>
</feature>
<dbReference type="STRING" id="4555.K4ABP0"/>
<keyword evidence="2" id="KW-1133">Transmembrane helix</keyword>
<dbReference type="Proteomes" id="UP000004995">
    <property type="component" value="Unassembled WGS sequence"/>
</dbReference>
<feature type="transmembrane region" description="Helical" evidence="2">
    <location>
        <begin position="301"/>
        <end position="319"/>
    </location>
</feature>